<evidence type="ECO:0000256" key="3">
    <source>
        <dbReference type="ARBA" id="ARBA00022475"/>
    </source>
</evidence>
<reference evidence="14" key="1">
    <citation type="submission" date="2019-03" db="EMBL/GenBank/DDBJ databases">
        <authorList>
            <person name="Mank J."/>
            <person name="Almeida P."/>
        </authorList>
    </citation>
    <scope>NUCLEOTIDE SEQUENCE</scope>
    <source>
        <strain evidence="14">78183</strain>
    </source>
</reference>
<accession>A0A6N2M950</accession>
<keyword evidence="7" id="KW-0677">Repeat</keyword>
<keyword evidence="6" id="KW-0732">Signal</keyword>
<evidence type="ECO:0000256" key="10">
    <source>
        <dbReference type="ARBA" id="ARBA00023170"/>
    </source>
</evidence>
<dbReference type="FunFam" id="3.80.10.10:FF:000041">
    <property type="entry name" value="LRR receptor-like serine/threonine-protein kinase ERECTA"/>
    <property type="match status" value="1"/>
</dbReference>
<dbReference type="InterPro" id="IPR051502">
    <property type="entry name" value="RLP_Defense_Trigger"/>
</dbReference>
<dbReference type="Pfam" id="PF13855">
    <property type="entry name" value="LRR_8"/>
    <property type="match status" value="3"/>
</dbReference>
<dbReference type="GO" id="GO:0005886">
    <property type="term" value="C:plasma membrane"/>
    <property type="evidence" value="ECO:0007669"/>
    <property type="project" value="UniProtKB-SubCell"/>
</dbReference>
<dbReference type="InterPro" id="IPR013210">
    <property type="entry name" value="LRR_N_plant-typ"/>
</dbReference>
<evidence type="ECO:0000256" key="1">
    <source>
        <dbReference type="ARBA" id="ARBA00004251"/>
    </source>
</evidence>
<dbReference type="PANTHER" id="PTHR48062:SF21">
    <property type="entry name" value="RECEPTOR-LIKE PROTEIN 12"/>
    <property type="match status" value="1"/>
</dbReference>
<proteinExistence type="inferred from homology"/>
<evidence type="ECO:0000256" key="12">
    <source>
        <dbReference type="SAM" id="Phobius"/>
    </source>
</evidence>
<keyword evidence="4" id="KW-0433">Leucine-rich repeat</keyword>
<dbReference type="FunFam" id="3.80.10.10:FF:000213">
    <property type="entry name" value="Tyrosine-sulfated glycopeptide receptor 1"/>
    <property type="match status" value="1"/>
</dbReference>
<comment type="similarity">
    <text evidence="2">Belongs to the RLP family.</text>
</comment>
<dbReference type="InterPro" id="IPR001611">
    <property type="entry name" value="Leu-rich_rpt"/>
</dbReference>
<dbReference type="PRINTS" id="PR00019">
    <property type="entry name" value="LEURICHRPT"/>
</dbReference>
<evidence type="ECO:0000256" key="7">
    <source>
        <dbReference type="ARBA" id="ARBA00022737"/>
    </source>
</evidence>
<keyword evidence="8 12" id="KW-1133">Transmembrane helix</keyword>
<evidence type="ECO:0000259" key="13">
    <source>
        <dbReference type="Pfam" id="PF08263"/>
    </source>
</evidence>
<dbReference type="InterPro" id="IPR003591">
    <property type="entry name" value="Leu-rich_rpt_typical-subtyp"/>
</dbReference>
<dbReference type="PROSITE" id="PS51450">
    <property type="entry name" value="LRR"/>
    <property type="match status" value="1"/>
</dbReference>
<name>A0A6N2M950_SALVM</name>
<keyword evidence="11" id="KW-0325">Glycoprotein</keyword>
<keyword evidence="10" id="KW-0675">Receptor</keyword>
<protein>
    <recommendedName>
        <fullName evidence="13">Leucine-rich repeat-containing N-terminal plant-type domain-containing protein</fullName>
    </recommendedName>
</protein>
<dbReference type="EMBL" id="CAADRP010001731">
    <property type="protein sequence ID" value="VFU50666.1"/>
    <property type="molecule type" value="Genomic_DNA"/>
</dbReference>
<dbReference type="SUPFAM" id="SSF52058">
    <property type="entry name" value="L domain-like"/>
    <property type="match status" value="3"/>
</dbReference>
<evidence type="ECO:0000256" key="8">
    <source>
        <dbReference type="ARBA" id="ARBA00022989"/>
    </source>
</evidence>
<dbReference type="InterPro" id="IPR032675">
    <property type="entry name" value="LRR_dom_sf"/>
</dbReference>
<evidence type="ECO:0000256" key="9">
    <source>
        <dbReference type="ARBA" id="ARBA00023136"/>
    </source>
</evidence>
<dbReference type="SMART" id="SM00369">
    <property type="entry name" value="LRR_TYP"/>
    <property type="match status" value="7"/>
</dbReference>
<dbReference type="Pfam" id="PF08263">
    <property type="entry name" value="LRRNT_2"/>
    <property type="match status" value="1"/>
</dbReference>
<evidence type="ECO:0000256" key="2">
    <source>
        <dbReference type="ARBA" id="ARBA00009592"/>
    </source>
</evidence>
<keyword evidence="3" id="KW-1003">Cell membrane</keyword>
<gene>
    <name evidence="14" type="ORF">SVIM_LOCUS338228</name>
</gene>
<evidence type="ECO:0000256" key="4">
    <source>
        <dbReference type="ARBA" id="ARBA00022614"/>
    </source>
</evidence>
<feature type="domain" description="Leucine-rich repeat-containing N-terminal plant-type" evidence="13">
    <location>
        <begin position="14"/>
        <end position="54"/>
    </location>
</feature>
<feature type="transmembrane region" description="Helical" evidence="12">
    <location>
        <begin position="796"/>
        <end position="818"/>
    </location>
</feature>
<dbReference type="Pfam" id="PF00560">
    <property type="entry name" value="LRR_1"/>
    <property type="match status" value="2"/>
</dbReference>
<dbReference type="Gene3D" id="3.80.10.10">
    <property type="entry name" value="Ribonuclease Inhibitor"/>
    <property type="match status" value="6"/>
</dbReference>
<sequence length="894" mass="100435">MVSLQVWLPLGCLEEERIALLQLKDSLNYPNGTSLPSWRKGDARCCDWDRVWCSSGTGRVTELDLDTVRNGELGDWYFNASLFLPFQELNTLYLRDNQIGGWVESKDLQNMSSLEELHLDGSSLGENFLQGLGTLPSLKSLLMVKLNGTLPFQGFPILKNLEYLYMSENTLNINIFQTIGKMSSLKTLSMMSCSLNGQLLQGLCDLNHLQDLYLYDNDLSGVLPMCLANLTSLQHLDLSSNHLKIPLSLSPLYNLSKLKNLEGSGNEIYADEDDHDVSPKFQLESLSLSYHRQGAGAFPKFLYSQSNLQEFDLTNIQINGEFPNWLIENNTYLENLQLHNCSLFGPFLLPKNPHVHLAFLGVSMNYLQGQIPAKIGAYLPWLRSLIMPDNGFDGTIPSSLGNMSLLQFLDLSTNVLTGRIPEYLTIGCSLLKHLILSNNNLQGQIFSKNNRLEFLLLDNNQFDGISDSLSNFSSLAMMDVSNNYLSQMIPEWIGKISYLEFLDLSQNNFFGSLPPSIGASTMLRYVYLSRNKLQGSIAMTSNDSSKILALDLSHNDLTGRIPDWIGKLSDLRFLLLSYNNLEGEIPTQLCRLGKLALIDLSHNYLSGNIHSWMISTHPFPGLTSYESMYSSQQSFEFTVKNVPLLYRGSIIKYFTGIDFSCNNFTGKIPPEIGNLSKIKVLNLSHNSLIGPIPPSFSRLKEIESLDLSYNKLEGEIPPQLTGLYSLAVFSVAHNNLSGKTPTRVAQFATFEESSYKDNPFLCGQPLSKVCGAVMSPSPTPSSTNNKDDSGFMDMEVFYVTFVVAYIMVLLVIGAVLYINPYWRRAWFYFIEFREPSNKKKSLTNLVKFFIIDKNRSRRISLAFLAEVEESHVDGKEDSATSLNYPLEFIDLATS</sequence>
<organism evidence="14">
    <name type="scientific">Salix viminalis</name>
    <name type="common">Common osier</name>
    <name type="synonym">Basket willow</name>
    <dbReference type="NCBI Taxonomy" id="40686"/>
    <lineage>
        <taxon>Eukaryota</taxon>
        <taxon>Viridiplantae</taxon>
        <taxon>Streptophyta</taxon>
        <taxon>Embryophyta</taxon>
        <taxon>Tracheophyta</taxon>
        <taxon>Spermatophyta</taxon>
        <taxon>Magnoliopsida</taxon>
        <taxon>eudicotyledons</taxon>
        <taxon>Gunneridae</taxon>
        <taxon>Pentapetalae</taxon>
        <taxon>rosids</taxon>
        <taxon>fabids</taxon>
        <taxon>Malpighiales</taxon>
        <taxon>Salicaceae</taxon>
        <taxon>Saliceae</taxon>
        <taxon>Salix</taxon>
    </lineage>
</organism>
<keyword evidence="5 12" id="KW-0812">Transmembrane</keyword>
<comment type="subcellular location">
    <subcellularLocation>
        <location evidence="1">Cell membrane</location>
        <topology evidence="1">Single-pass type I membrane protein</topology>
    </subcellularLocation>
</comment>
<evidence type="ECO:0000313" key="14">
    <source>
        <dbReference type="EMBL" id="VFU50666.1"/>
    </source>
</evidence>
<dbReference type="PANTHER" id="PTHR48062">
    <property type="entry name" value="RECEPTOR-LIKE PROTEIN 14"/>
    <property type="match status" value="1"/>
</dbReference>
<evidence type="ECO:0000256" key="6">
    <source>
        <dbReference type="ARBA" id="ARBA00022729"/>
    </source>
</evidence>
<evidence type="ECO:0000256" key="11">
    <source>
        <dbReference type="ARBA" id="ARBA00023180"/>
    </source>
</evidence>
<evidence type="ECO:0000256" key="5">
    <source>
        <dbReference type="ARBA" id="ARBA00022692"/>
    </source>
</evidence>
<dbReference type="AlphaFoldDB" id="A0A6N2M950"/>
<keyword evidence="9 12" id="KW-0472">Membrane</keyword>